<dbReference type="Proteomes" id="UP000246991">
    <property type="component" value="Unassembled WGS sequence"/>
</dbReference>
<name>A0A317SSA2_9PEZI</name>
<reference evidence="1 2" key="1">
    <citation type="submission" date="2018-03" db="EMBL/GenBank/DDBJ databases">
        <title>Genomes of Pezizomycetes fungi and the evolution of truffles.</title>
        <authorList>
            <person name="Murat C."/>
            <person name="Payen T."/>
            <person name="Noel B."/>
            <person name="Kuo A."/>
            <person name="Martin F.M."/>
        </authorList>
    </citation>
    <scope>NUCLEOTIDE SEQUENCE [LARGE SCALE GENOMIC DNA]</scope>
    <source>
        <strain evidence="1">091103-1</strain>
    </source>
</reference>
<dbReference type="OrthoDB" id="10380816at2759"/>
<dbReference type="AlphaFoldDB" id="A0A317SSA2"/>
<evidence type="ECO:0000313" key="2">
    <source>
        <dbReference type="Proteomes" id="UP000246991"/>
    </source>
</evidence>
<protein>
    <submittedName>
        <fullName evidence="1">Uncharacterized protein</fullName>
    </submittedName>
</protein>
<organism evidence="1 2">
    <name type="scientific">Tuber magnatum</name>
    <name type="common">white Piedmont truffle</name>
    <dbReference type="NCBI Taxonomy" id="42249"/>
    <lineage>
        <taxon>Eukaryota</taxon>
        <taxon>Fungi</taxon>
        <taxon>Dikarya</taxon>
        <taxon>Ascomycota</taxon>
        <taxon>Pezizomycotina</taxon>
        <taxon>Pezizomycetes</taxon>
        <taxon>Pezizales</taxon>
        <taxon>Tuberaceae</taxon>
        <taxon>Tuber</taxon>
    </lineage>
</organism>
<keyword evidence="2" id="KW-1185">Reference proteome</keyword>
<dbReference type="EMBL" id="PYWC01000023">
    <property type="protein sequence ID" value="PWW77385.1"/>
    <property type="molecule type" value="Genomic_DNA"/>
</dbReference>
<sequence length="318" mass="35082">MLAPPGRAYHGEHMKTFYTHYGEQFTEHKSLLPLEPLILRRAVCAFPHLRCATLRHGKYDHAYNDESWFYTLKDVPLGGKRAHKALADALAKRAETGSGGGGGEDVLPLEKLSATGVPQMPFDELLSFGYGVGGGGLVEMLTTINIHIAQQKREVYARFPRRMGEEDVLLADVISRMKNITNLRFWMEDCDTVYCNDAYIPLFPISRVHASLSVLFVRGFKFLEGDLVPFIERQGASMKGLFLSDAAVIGKGVGDAVERVLSALSSAGVVSLFVAPMYTGIEGQELVLSASSEEFGRSAGDQRWEVKRGFERSLFGTV</sequence>
<evidence type="ECO:0000313" key="1">
    <source>
        <dbReference type="EMBL" id="PWW77385.1"/>
    </source>
</evidence>
<comment type="caution">
    <text evidence="1">The sequence shown here is derived from an EMBL/GenBank/DDBJ whole genome shotgun (WGS) entry which is preliminary data.</text>
</comment>
<accession>A0A317SSA2</accession>
<proteinExistence type="predicted"/>
<gene>
    <name evidence="1" type="ORF">C7212DRAFT_342321</name>
</gene>